<gene>
    <name evidence="3" type="ORF">EYC84_001501</name>
</gene>
<accession>A0A5M9JQH8</accession>
<keyword evidence="2" id="KW-1133">Transmembrane helix</keyword>
<evidence type="ECO:0000313" key="3">
    <source>
        <dbReference type="EMBL" id="KAA8571501.1"/>
    </source>
</evidence>
<name>A0A5M9JQH8_MONFR</name>
<evidence type="ECO:0000313" key="4">
    <source>
        <dbReference type="Proteomes" id="UP000322873"/>
    </source>
</evidence>
<keyword evidence="4" id="KW-1185">Reference proteome</keyword>
<dbReference type="Proteomes" id="UP000322873">
    <property type="component" value="Unassembled WGS sequence"/>
</dbReference>
<feature type="region of interest" description="Disordered" evidence="1">
    <location>
        <begin position="52"/>
        <end position="101"/>
    </location>
</feature>
<sequence>MDQIFTSPWSYVALVLAVISILALFIAVVTQSYDLVQMVRMREPHELRVWRGVEEGAAGNDGAREEGGGGEDGEEEAGEVESGGEGREDGGAGVRPLPSAE</sequence>
<feature type="transmembrane region" description="Helical" evidence="2">
    <location>
        <begin position="12"/>
        <end position="33"/>
    </location>
</feature>
<organism evidence="3 4">
    <name type="scientific">Monilinia fructicola</name>
    <name type="common">Brown rot fungus</name>
    <name type="synonym">Ciboria fructicola</name>
    <dbReference type="NCBI Taxonomy" id="38448"/>
    <lineage>
        <taxon>Eukaryota</taxon>
        <taxon>Fungi</taxon>
        <taxon>Dikarya</taxon>
        <taxon>Ascomycota</taxon>
        <taxon>Pezizomycotina</taxon>
        <taxon>Leotiomycetes</taxon>
        <taxon>Helotiales</taxon>
        <taxon>Sclerotiniaceae</taxon>
        <taxon>Monilinia</taxon>
    </lineage>
</organism>
<protein>
    <submittedName>
        <fullName evidence="3">Uncharacterized protein</fullName>
    </submittedName>
</protein>
<feature type="compositionally biased region" description="Acidic residues" evidence="1">
    <location>
        <begin position="68"/>
        <end position="79"/>
    </location>
</feature>
<dbReference type="EMBL" id="VICG01000005">
    <property type="protein sequence ID" value="KAA8571501.1"/>
    <property type="molecule type" value="Genomic_DNA"/>
</dbReference>
<comment type="caution">
    <text evidence="3">The sequence shown here is derived from an EMBL/GenBank/DDBJ whole genome shotgun (WGS) entry which is preliminary data.</text>
</comment>
<keyword evidence="2" id="KW-0472">Membrane</keyword>
<evidence type="ECO:0000256" key="2">
    <source>
        <dbReference type="SAM" id="Phobius"/>
    </source>
</evidence>
<evidence type="ECO:0000256" key="1">
    <source>
        <dbReference type="SAM" id="MobiDB-lite"/>
    </source>
</evidence>
<dbReference type="AlphaFoldDB" id="A0A5M9JQH8"/>
<reference evidence="3 4" key="1">
    <citation type="submission" date="2019-06" db="EMBL/GenBank/DDBJ databases">
        <title>Genome Sequence of the Brown Rot Fungal Pathogen Monilinia fructicola.</title>
        <authorList>
            <person name="De Miccolis Angelini R.M."/>
            <person name="Landi L."/>
            <person name="Abate D."/>
            <person name="Pollastro S."/>
            <person name="Romanazzi G."/>
            <person name="Faretra F."/>
        </authorList>
    </citation>
    <scope>NUCLEOTIDE SEQUENCE [LARGE SCALE GENOMIC DNA]</scope>
    <source>
        <strain evidence="3 4">Mfrc123</strain>
    </source>
</reference>
<keyword evidence="2" id="KW-0812">Transmembrane</keyword>
<proteinExistence type="predicted"/>